<comment type="caution">
    <text evidence="2">The sequence shown here is derived from an EMBL/GenBank/DDBJ whole genome shotgun (WGS) entry which is preliminary data.</text>
</comment>
<proteinExistence type="predicted"/>
<protein>
    <submittedName>
        <fullName evidence="2">ScyD/ScyE family protein</fullName>
    </submittedName>
</protein>
<gene>
    <name evidence="2" type="ORF">ACFQGU_03095</name>
</gene>
<name>A0ABW1SX57_9ACTN</name>
<keyword evidence="3" id="KW-1185">Reference proteome</keyword>
<feature type="chain" id="PRO_5046675096" evidence="1">
    <location>
        <begin position="30"/>
        <end position="326"/>
    </location>
</feature>
<evidence type="ECO:0000313" key="2">
    <source>
        <dbReference type="EMBL" id="MFC6236849.1"/>
    </source>
</evidence>
<dbReference type="Gene3D" id="2.120.10.30">
    <property type="entry name" value="TolB, C-terminal domain"/>
    <property type="match status" value="1"/>
</dbReference>
<dbReference type="Proteomes" id="UP001596138">
    <property type="component" value="Unassembled WGS sequence"/>
</dbReference>
<dbReference type="RefSeq" id="WP_386763882.1">
    <property type="nucleotide sequence ID" value="NZ_JBHSTI010000002.1"/>
</dbReference>
<evidence type="ECO:0000313" key="3">
    <source>
        <dbReference type="Proteomes" id="UP001596138"/>
    </source>
</evidence>
<dbReference type="InterPro" id="IPR048031">
    <property type="entry name" value="ScyD/ScyE-like"/>
</dbReference>
<keyword evidence="1" id="KW-0732">Signal</keyword>
<dbReference type="SUPFAM" id="SSF63829">
    <property type="entry name" value="Calcium-dependent phosphotriesterase"/>
    <property type="match status" value="1"/>
</dbReference>
<feature type="signal peptide" evidence="1">
    <location>
        <begin position="1"/>
        <end position="29"/>
    </location>
</feature>
<dbReference type="EMBL" id="JBHSTI010000002">
    <property type="protein sequence ID" value="MFC6236849.1"/>
    <property type="molecule type" value="Genomic_DNA"/>
</dbReference>
<sequence length="326" mass="33376">MRRRRTAVIALSVAALAAATLSATPAASADPAPALTPIGGDFVSPLHLAFGPGKSLYVADAFTASIQKIKLRTGVRTTLFQGTQPIPGVDVASNGAIKATLSIGDPTVPLPTSLIGVNQAGKSWQLADLLSYEVANNPDGQNPAAPDSQSNPYSVLALKHRTIVADAGANDLLVVRHGKVSTLTVFPTFTAEGCQPNNNGDTSCDPVPTDVELGPDGYLYVSGLGAEVEGHIYKVNQWTGEIVQTWGGLPPLTGIAVSSHGTIYASSIFAGVILKIGRDGSMSAASVPFPTDVEIGNGMIVVGSMPLTGGPGAVYRVAPSAFVPVP</sequence>
<evidence type="ECO:0000256" key="1">
    <source>
        <dbReference type="SAM" id="SignalP"/>
    </source>
</evidence>
<dbReference type="NCBIfam" id="NF033206">
    <property type="entry name" value="ScyE_fam"/>
    <property type="match status" value="1"/>
</dbReference>
<dbReference type="InterPro" id="IPR006311">
    <property type="entry name" value="TAT_signal"/>
</dbReference>
<reference evidence="3" key="1">
    <citation type="journal article" date="2019" name="Int. J. Syst. Evol. Microbiol.">
        <title>The Global Catalogue of Microorganisms (GCM) 10K type strain sequencing project: providing services to taxonomists for standard genome sequencing and annotation.</title>
        <authorList>
            <consortium name="The Broad Institute Genomics Platform"/>
            <consortium name="The Broad Institute Genome Sequencing Center for Infectious Disease"/>
            <person name="Wu L."/>
            <person name="Ma J."/>
        </authorList>
    </citation>
    <scope>NUCLEOTIDE SEQUENCE [LARGE SCALE GENOMIC DNA]</scope>
    <source>
        <strain evidence="3">CGMCC 4.7317</strain>
    </source>
</reference>
<dbReference type="InterPro" id="IPR011042">
    <property type="entry name" value="6-blade_b-propeller_TolB-like"/>
</dbReference>
<dbReference type="PROSITE" id="PS51318">
    <property type="entry name" value="TAT"/>
    <property type="match status" value="1"/>
</dbReference>
<accession>A0ABW1SX57</accession>
<organism evidence="2 3">
    <name type="scientific">Longivirga aurantiaca</name>
    <dbReference type="NCBI Taxonomy" id="1837743"/>
    <lineage>
        <taxon>Bacteria</taxon>
        <taxon>Bacillati</taxon>
        <taxon>Actinomycetota</taxon>
        <taxon>Actinomycetes</taxon>
        <taxon>Sporichthyales</taxon>
        <taxon>Sporichthyaceae</taxon>
        <taxon>Longivirga</taxon>
    </lineage>
</organism>